<protein>
    <submittedName>
        <fullName evidence="2">Uncharacterized protein LOC108668135</fullName>
    </submittedName>
</protein>
<proteinExistence type="predicted"/>
<dbReference type="Proteomes" id="UP000694843">
    <property type="component" value="Unplaced"/>
</dbReference>
<dbReference type="RefSeq" id="XP_018010780.1">
    <property type="nucleotide sequence ID" value="XM_018155291.2"/>
</dbReference>
<evidence type="ECO:0000313" key="1">
    <source>
        <dbReference type="Proteomes" id="UP000694843"/>
    </source>
</evidence>
<sequence length="436" mass="48650">MDVERILHLAVRRDHVHVVLVDTPVTALSAVEAAVQNIDASLVRNALVLVLVKRTPLNNNKLSQPCRHVVVLEAPLGLSSLHHHSPQDNRNVSPRPSYCTIDFLSLPVMPTASSSMAKHEKTSPVVAEELPYLRSADSSDTKRLANCLLTDVQMRELDTAVPMYEAPDTEALMATKPPANKSIYTMETQQYIGRVPLLITIPRDHNDALPVNEFKLAWPSTLASASLQSLRTVTVVNSTVVDILKWLQDILAASAIAVTGEAAQDCSFLVNLAWRQEAKFQEFYSLEASIKLEEIYQDFKSSHHSTTSALLRIYEVIDDLTRALFGDSLTNRYSDDVRCSSAMSKLLCGNALTEQTLPLATRLLARTWHLLTLSQRQLHDWAGRSFALPIEDDVRDQLLSRAQRLRLLQLSDRCLQMHTPLQFVEDSVRSTAADES</sequence>
<organism evidence="1 2">
    <name type="scientific">Hyalella azteca</name>
    <name type="common">Amphipod</name>
    <dbReference type="NCBI Taxonomy" id="294128"/>
    <lineage>
        <taxon>Eukaryota</taxon>
        <taxon>Metazoa</taxon>
        <taxon>Ecdysozoa</taxon>
        <taxon>Arthropoda</taxon>
        <taxon>Crustacea</taxon>
        <taxon>Multicrustacea</taxon>
        <taxon>Malacostraca</taxon>
        <taxon>Eumalacostraca</taxon>
        <taxon>Peracarida</taxon>
        <taxon>Amphipoda</taxon>
        <taxon>Senticaudata</taxon>
        <taxon>Talitrida</taxon>
        <taxon>Talitroidea</taxon>
        <taxon>Hyalellidae</taxon>
        <taxon>Hyalella</taxon>
    </lineage>
</organism>
<dbReference type="GeneID" id="108668135"/>
<accession>A0A8B7NB22</accession>
<reference evidence="2" key="1">
    <citation type="submission" date="2025-08" db="UniProtKB">
        <authorList>
            <consortium name="RefSeq"/>
        </authorList>
    </citation>
    <scope>IDENTIFICATION</scope>
    <source>
        <tissue evidence="2">Whole organism</tissue>
    </source>
</reference>
<dbReference type="AlphaFoldDB" id="A0A8B7NB22"/>
<gene>
    <name evidence="2" type="primary">LOC108668135</name>
</gene>
<name>A0A8B7NB22_HYAAZ</name>
<dbReference type="KEGG" id="hazt:108668135"/>
<keyword evidence="1" id="KW-1185">Reference proteome</keyword>
<evidence type="ECO:0000313" key="2">
    <source>
        <dbReference type="RefSeq" id="XP_018010780.1"/>
    </source>
</evidence>